<dbReference type="AlphaFoldDB" id="A0A371FIL1"/>
<protein>
    <recommendedName>
        <fullName evidence="2">DUF7745 domain-containing protein</fullName>
    </recommendedName>
</protein>
<dbReference type="PANTHER" id="PTHR48154:SF1">
    <property type="entry name" value="PROTEIN, PUTATIVE-RELATED"/>
    <property type="match status" value="1"/>
</dbReference>
<comment type="caution">
    <text evidence="3">The sequence shown here is derived from an EMBL/GenBank/DDBJ whole genome shotgun (WGS) entry which is preliminary data.</text>
</comment>
<dbReference type="EMBL" id="QJKJ01008953">
    <property type="protein sequence ID" value="RDX78147.1"/>
    <property type="molecule type" value="Genomic_DNA"/>
</dbReference>
<evidence type="ECO:0000313" key="3">
    <source>
        <dbReference type="EMBL" id="RDX78147.1"/>
    </source>
</evidence>
<dbReference type="Proteomes" id="UP000257109">
    <property type="component" value="Unassembled WGS sequence"/>
</dbReference>
<dbReference type="Pfam" id="PF24924">
    <property type="entry name" value="DUF7745"/>
    <property type="match status" value="1"/>
</dbReference>
<organism evidence="3 4">
    <name type="scientific">Mucuna pruriens</name>
    <name type="common">Velvet bean</name>
    <name type="synonym">Dolichos pruriens</name>
    <dbReference type="NCBI Taxonomy" id="157652"/>
    <lineage>
        <taxon>Eukaryota</taxon>
        <taxon>Viridiplantae</taxon>
        <taxon>Streptophyta</taxon>
        <taxon>Embryophyta</taxon>
        <taxon>Tracheophyta</taxon>
        <taxon>Spermatophyta</taxon>
        <taxon>Magnoliopsida</taxon>
        <taxon>eudicotyledons</taxon>
        <taxon>Gunneridae</taxon>
        <taxon>Pentapetalae</taxon>
        <taxon>rosids</taxon>
        <taxon>fabids</taxon>
        <taxon>Fabales</taxon>
        <taxon>Fabaceae</taxon>
        <taxon>Papilionoideae</taxon>
        <taxon>50 kb inversion clade</taxon>
        <taxon>NPAAA clade</taxon>
        <taxon>indigoferoid/millettioid clade</taxon>
        <taxon>Phaseoleae</taxon>
        <taxon>Mucuna</taxon>
    </lineage>
</organism>
<evidence type="ECO:0000259" key="2">
    <source>
        <dbReference type="Pfam" id="PF24924"/>
    </source>
</evidence>
<feature type="domain" description="DUF7745" evidence="2">
    <location>
        <begin position="86"/>
        <end position="310"/>
    </location>
</feature>
<name>A0A371FIL1_MUCPR</name>
<sequence>MATETGYGIWKLNPIHARTPDLVSLRQWGIHVKGQWCRTFEGKYGNLLGLLEIKVQPEALSALTQYYDPPLRCFTFRDFQLAPNVGGYPSWAAVAKLLRTSKSEIRKEKKSQNGLDSILWVNLEGKLCQLHRQGDWGAFINVFGLLIYDIVLFSYIEDHVDLAVIDIFLAKRDKGENPVIAILANIYYSLNYCYERNGKGLRCCTTLLYLWLATHLFHNKGRTTCPIKDYHWSWVKTMSKAEWTKHLDEATEKSIYRCGGFLNVPLLGTKGAINYNPESVPRQVGYPMALPPPEEAITPFIIHDLGAQDRGISGIYGKPGGVSSKRDPNGDLKVAVPHPATRLGSRTDWSKLA</sequence>
<dbReference type="PANTHER" id="PTHR48154">
    <property type="entry name" value="PROTEIN, PUTATIVE-RELATED"/>
    <property type="match status" value="1"/>
</dbReference>
<proteinExistence type="predicted"/>
<reference evidence="3" key="1">
    <citation type="submission" date="2018-05" db="EMBL/GenBank/DDBJ databases">
        <title>Draft genome of Mucuna pruriens seed.</title>
        <authorList>
            <person name="Nnadi N.E."/>
            <person name="Vos R."/>
            <person name="Hasami M.H."/>
            <person name="Devisetty U.K."/>
            <person name="Aguiy J.C."/>
        </authorList>
    </citation>
    <scope>NUCLEOTIDE SEQUENCE [LARGE SCALE GENOMIC DNA]</scope>
    <source>
        <strain evidence="3">JCA_2017</strain>
    </source>
</reference>
<feature type="region of interest" description="Disordered" evidence="1">
    <location>
        <begin position="316"/>
        <end position="353"/>
    </location>
</feature>
<evidence type="ECO:0000256" key="1">
    <source>
        <dbReference type="SAM" id="MobiDB-lite"/>
    </source>
</evidence>
<evidence type="ECO:0000313" key="4">
    <source>
        <dbReference type="Proteomes" id="UP000257109"/>
    </source>
</evidence>
<gene>
    <name evidence="3" type="ORF">CR513_41626</name>
</gene>
<feature type="non-terminal residue" evidence="3">
    <location>
        <position position="1"/>
    </location>
</feature>
<accession>A0A371FIL1</accession>
<keyword evidence="4" id="KW-1185">Reference proteome</keyword>
<dbReference type="OrthoDB" id="984336at2759"/>
<dbReference type="InterPro" id="IPR056647">
    <property type="entry name" value="DUF7745"/>
</dbReference>